<dbReference type="Proteomes" id="UP000008680">
    <property type="component" value="Chromosome"/>
</dbReference>
<dbReference type="KEGG" id="mru:mru_0712"/>
<accession>D3E202</accession>
<dbReference type="PANTHER" id="PTHR33254:SF4">
    <property type="entry name" value="4-HYDROXY-4-METHYL-2-OXOGLUTARATE ALDOLASE 3-RELATED"/>
    <property type="match status" value="1"/>
</dbReference>
<sequence>MEGVILAKIKPNDLLKKPSKIEKMELDQIDISKYQFSIDDLEGKDSSNYILLKKILDSSSSCQVSDAYASVSGRSGVLDGLKPMNRNKVYGRVFTAKTNTNDWGTSLMAMDNASQGEVLFIYSYGDKASVWGELASTCAGEKGIAGTILYGYARDMDALIDLDYPVYALDYCPNAGKALGLGKVDIVLEIGEDIIKPGDFVFADENGVVLIPQELFGETMVATFNVKVKESFIIKELKKGRLLSEIIGLER</sequence>
<proteinExistence type="predicted"/>
<organism evidence="1 2">
    <name type="scientific">Methanobrevibacter ruminantium (strain ATCC 35063 / DSM 1093 / JCM 13430 / OCM 146 / M1)</name>
    <name type="common">Methanobacterium ruminantium</name>
    <dbReference type="NCBI Taxonomy" id="634498"/>
    <lineage>
        <taxon>Archaea</taxon>
        <taxon>Methanobacteriati</taxon>
        <taxon>Methanobacteriota</taxon>
        <taxon>Methanomada group</taxon>
        <taxon>Methanobacteria</taxon>
        <taxon>Methanobacteriales</taxon>
        <taxon>Methanobacteriaceae</taxon>
        <taxon>Methanobrevibacter</taxon>
    </lineage>
</organism>
<keyword evidence="1" id="KW-0808">Transferase</keyword>
<dbReference type="CDD" id="cd16841">
    <property type="entry name" value="RraA_family"/>
    <property type="match status" value="1"/>
</dbReference>
<dbReference type="EMBL" id="CP001719">
    <property type="protein sequence ID" value="ADC46563.1"/>
    <property type="molecule type" value="Genomic_DNA"/>
</dbReference>
<gene>
    <name evidence="1" type="ordered locus">mru_0712</name>
</gene>
<dbReference type="PATRIC" id="fig|634498.28.peg.714"/>
<evidence type="ECO:0000313" key="1">
    <source>
        <dbReference type="EMBL" id="ADC46563.1"/>
    </source>
</evidence>
<dbReference type="Pfam" id="PF03737">
    <property type="entry name" value="RraA-like"/>
    <property type="match status" value="1"/>
</dbReference>
<dbReference type="Gene3D" id="3.50.30.40">
    <property type="entry name" value="Ribonuclease E inhibitor RraA/RraA-like"/>
    <property type="match status" value="1"/>
</dbReference>
<dbReference type="SUPFAM" id="SSF89562">
    <property type="entry name" value="RraA-like"/>
    <property type="match status" value="1"/>
</dbReference>
<dbReference type="InterPro" id="IPR005493">
    <property type="entry name" value="RraA/RraA-like"/>
</dbReference>
<dbReference type="GO" id="GO:0008168">
    <property type="term" value="F:methyltransferase activity"/>
    <property type="evidence" value="ECO:0007669"/>
    <property type="project" value="UniProtKB-KW"/>
</dbReference>
<dbReference type="HOGENOM" id="CLU_072626_3_0_2"/>
<evidence type="ECO:0000313" key="2">
    <source>
        <dbReference type="Proteomes" id="UP000008680"/>
    </source>
</evidence>
<protein>
    <submittedName>
        <fullName evidence="1">Demethylmenaquinone methyltransferase</fullName>
    </submittedName>
</protein>
<keyword evidence="1" id="KW-0489">Methyltransferase</keyword>
<dbReference type="STRING" id="634498.mru_0712"/>
<keyword evidence="2" id="KW-1185">Reference proteome</keyword>
<dbReference type="InterPro" id="IPR036704">
    <property type="entry name" value="RraA/RraA-like_sf"/>
</dbReference>
<dbReference type="PANTHER" id="PTHR33254">
    <property type="entry name" value="4-HYDROXY-4-METHYL-2-OXOGLUTARATE ALDOLASE 3-RELATED"/>
    <property type="match status" value="1"/>
</dbReference>
<dbReference type="eggNOG" id="arCOG00117">
    <property type="taxonomic scope" value="Archaea"/>
</dbReference>
<reference evidence="1 2" key="1">
    <citation type="journal article" date="2010" name="PLoS ONE">
        <title>The genome sequence of the rumen methanogen Methanobrevibacter ruminantium reveals new possibilities for controlling ruminant methane emissions.</title>
        <authorList>
            <person name="Leahy S.C."/>
            <person name="Kelly W.J."/>
            <person name="Altermann E."/>
            <person name="Ronimus R.S."/>
            <person name="Yeoman C.J."/>
            <person name="Pacheco D.M."/>
            <person name="Li D."/>
            <person name="Kong Z."/>
            <person name="McTavish S."/>
            <person name="Sang C."/>
            <person name="Lambie S.C."/>
            <person name="Janssen P.H."/>
            <person name="Dey D."/>
            <person name="Attwood G.T."/>
        </authorList>
    </citation>
    <scope>NUCLEOTIDE SEQUENCE [LARGE SCALE GENOMIC DNA]</scope>
    <source>
        <strain evidence="2">ATCC 35063 / DSM 1093 / JCM 13430 / OCM 146 / M1</strain>
    </source>
</reference>
<name>D3E202_METRM</name>
<dbReference type="GO" id="GO:0032259">
    <property type="term" value="P:methylation"/>
    <property type="evidence" value="ECO:0007669"/>
    <property type="project" value="UniProtKB-KW"/>
</dbReference>
<dbReference type="AlphaFoldDB" id="D3E202"/>